<protein>
    <submittedName>
        <fullName evidence="3">Phospholipase</fullName>
    </submittedName>
</protein>
<keyword evidence="1" id="KW-0472">Membrane</keyword>
<evidence type="ECO:0000313" key="4">
    <source>
        <dbReference type="Proteomes" id="UP000631576"/>
    </source>
</evidence>
<dbReference type="InterPro" id="IPR036514">
    <property type="entry name" value="SGNH_hydro_sf"/>
</dbReference>
<organism evidence="3 4">
    <name type="scientific">Ruminococcus hominis</name>
    <dbReference type="NCBI Taxonomy" id="2763065"/>
    <lineage>
        <taxon>Bacteria</taxon>
        <taxon>Bacillati</taxon>
        <taxon>Bacillota</taxon>
        <taxon>Clostridia</taxon>
        <taxon>Eubacteriales</taxon>
        <taxon>Oscillospiraceae</taxon>
        <taxon>Ruminococcus</taxon>
    </lineage>
</organism>
<keyword evidence="4" id="KW-1185">Reference proteome</keyword>
<dbReference type="Pfam" id="PF13472">
    <property type="entry name" value="Lipase_GDSL_2"/>
    <property type="match status" value="1"/>
</dbReference>
<dbReference type="Gene3D" id="3.40.50.1110">
    <property type="entry name" value="SGNH hydrolase"/>
    <property type="match status" value="1"/>
</dbReference>
<evidence type="ECO:0000313" key="3">
    <source>
        <dbReference type="EMBL" id="MBC5682762.1"/>
    </source>
</evidence>
<keyword evidence="1" id="KW-0812">Transmembrane</keyword>
<dbReference type="SUPFAM" id="SSF52266">
    <property type="entry name" value="SGNH hydrolase"/>
    <property type="match status" value="1"/>
</dbReference>
<gene>
    <name evidence="3" type="ORF">H8S40_04120</name>
</gene>
<sequence length="265" mass="29783">MGKARTKKLKQYNKRKNRRKIEVYSRIAATGVVAAILVVIGVRLSNKHENAEISAGIKYIETNEKKDVASVETKIERVEAKDKEEAYKAGTISLKEMFASTVVMGDSITEGFTAYDVLNANSVVSKIGASLTDLDDQCEKLKEINPQMVFVSYGMNDVINTNGDTDTFIKQYKELITKIQKEVPDTKILINSIFPVQQSAIAEKPALANISKYNEALQKMCDELQIAYVDNTDLVKDEYYDEDGIHFVSEFYPIWADHMVEVSLS</sequence>
<dbReference type="InterPro" id="IPR051532">
    <property type="entry name" value="Ester_Hydrolysis_Enzymes"/>
</dbReference>
<accession>A0ABR7G5R0</accession>
<comment type="caution">
    <text evidence="3">The sequence shown here is derived from an EMBL/GenBank/DDBJ whole genome shotgun (WGS) entry which is preliminary data.</text>
</comment>
<feature type="domain" description="SGNH hydrolase-type esterase" evidence="2">
    <location>
        <begin position="104"/>
        <end position="247"/>
    </location>
</feature>
<evidence type="ECO:0000259" key="2">
    <source>
        <dbReference type="Pfam" id="PF13472"/>
    </source>
</evidence>
<feature type="transmembrane region" description="Helical" evidence="1">
    <location>
        <begin position="21"/>
        <end position="42"/>
    </location>
</feature>
<name>A0ABR7G5R0_9FIRM</name>
<evidence type="ECO:0000256" key="1">
    <source>
        <dbReference type="SAM" id="Phobius"/>
    </source>
</evidence>
<dbReference type="RefSeq" id="WP_118724347.1">
    <property type="nucleotide sequence ID" value="NZ_JACOPE010000001.1"/>
</dbReference>
<dbReference type="InterPro" id="IPR013830">
    <property type="entry name" value="SGNH_hydro"/>
</dbReference>
<proteinExistence type="predicted"/>
<keyword evidence="1" id="KW-1133">Transmembrane helix</keyword>
<dbReference type="PANTHER" id="PTHR30383">
    <property type="entry name" value="THIOESTERASE 1/PROTEASE 1/LYSOPHOSPHOLIPASE L1"/>
    <property type="match status" value="1"/>
</dbReference>
<dbReference type="Proteomes" id="UP000631576">
    <property type="component" value="Unassembled WGS sequence"/>
</dbReference>
<dbReference type="EMBL" id="JACOPE010000001">
    <property type="protein sequence ID" value="MBC5682762.1"/>
    <property type="molecule type" value="Genomic_DNA"/>
</dbReference>
<reference evidence="3 4" key="1">
    <citation type="submission" date="2020-08" db="EMBL/GenBank/DDBJ databases">
        <title>Genome public.</title>
        <authorList>
            <person name="Liu C."/>
            <person name="Sun Q."/>
        </authorList>
    </citation>
    <scope>NUCLEOTIDE SEQUENCE [LARGE SCALE GENOMIC DNA]</scope>
    <source>
        <strain evidence="3 4">NSJ-13</strain>
    </source>
</reference>